<reference evidence="1 2" key="1">
    <citation type="journal article" date="2012" name="Vet. Microbiol.">
        <title>Complete genome sequence and characterization of a broad-host range T4-like bacteriophage phiAS5 infecting Aeromonas salmonicida subsp. salmonicida.</title>
        <authorList>
            <person name="Kim J.H."/>
            <person name="Son J.S."/>
            <person name="Choi Y.J."/>
            <person name="Choresca C.H.Jr."/>
            <person name="Shin S.P."/>
            <person name="Han J.E."/>
            <person name="Jun J.W."/>
            <person name="Park S.C."/>
        </authorList>
    </citation>
    <scope>NUCLEOTIDE SEQUENCE [LARGE SCALE GENOMIC DNA]</scope>
</reference>
<organism evidence="1 2">
    <name type="scientific">Aeromonas phage phiAS5</name>
    <dbReference type="NCBI Taxonomy" id="879630"/>
    <lineage>
        <taxon>Viruses</taxon>
        <taxon>Duplodnaviria</taxon>
        <taxon>Heunggongvirae</taxon>
        <taxon>Uroviricota</taxon>
        <taxon>Caudoviricetes</taxon>
        <taxon>Pantevenvirales</taxon>
        <taxon>Straboviridae</taxon>
        <taxon>Chrysonvirus</taxon>
        <taxon>Chrysonvirus as5</taxon>
    </lineage>
</organism>
<sequence length="93" mass="11003">MFYALRHKTDHSKWVGISTQAHDGEEFCNSVTAEFEFNEDIPFITTSVELLWNVINHIKVVEWYNSSERNPELTDYAIRNRHANDYEIVELKV</sequence>
<keyword evidence="2" id="KW-1185">Reference proteome</keyword>
<proteinExistence type="predicted"/>
<dbReference type="GeneID" id="9861617"/>
<dbReference type="KEGG" id="vg:9861617"/>
<dbReference type="OrthoDB" id="25895at10239"/>
<accession>E1A2V7</accession>
<gene>
    <name evidence="1" type="ORF">phiAS5_ORF0210</name>
</gene>
<name>E1A2V7_9CAUD</name>
<dbReference type="RefSeq" id="YP_003969499.1">
    <property type="nucleotide sequence ID" value="NC_014636.1"/>
</dbReference>
<evidence type="ECO:0000313" key="2">
    <source>
        <dbReference type="Proteomes" id="UP000002236"/>
    </source>
</evidence>
<protein>
    <submittedName>
        <fullName evidence="1">Uncharacterized protein</fullName>
    </submittedName>
</protein>
<dbReference type="Proteomes" id="UP000002236">
    <property type="component" value="Segment"/>
</dbReference>
<dbReference type="EMBL" id="HM452126">
    <property type="protein sequence ID" value="ADM80053.1"/>
    <property type="molecule type" value="Genomic_DNA"/>
</dbReference>
<evidence type="ECO:0000313" key="1">
    <source>
        <dbReference type="EMBL" id="ADM80053.1"/>
    </source>
</evidence>